<feature type="non-terminal residue" evidence="1">
    <location>
        <position position="1"/>
    </location>
</feature>
<dbReference type="EMBL" id="JANBUJ010002219">
    <property type="protein sequence ID" value="KAJ2764810.1"/>
    <property type="molecule type" value="Genomic_DNA"/>
</dbReference>
<reference evidence="1" key="1">
    <citation type="submission" date="2022-07" db="EMBL/GenBank/DDBJ databases">
        <title>Phylogenomic reconstructions and comparative analyses of Kickxellomycotina fungi.</title>
        <authorList>
            <person name="Reynolds N.K."/>
            <person name="Stajich J.E."/>
            <person name="Barry K."/>
            <person name="Grigoriev I.V."/>
            <person name="Crous P."/>
            <person name="Smith M.E."/>
        </authorList>
    </citation>
    <scope>NUCLEOTIDE SEQUENCE</scope>
    <source>
        <strain evidence="1">CBS 109366</strain>
    </source>
</reference>
<evidence type="ECO:0000313" key="2">
    <source>
        <dbReference type="Proteomes" id="UP001140234"/>
    </source>
</evidence>
<evidence type="ECO:0000313" key="1">
    <source>
        <dbReference type="EMBL" id="KAJ2764810.1"/>
    </source>
</evidence>
<accession>A0ACC1JPD5</accession>
<proteinExistence type="predicted"/>
<dbReference type="Proteomes" id="UP001140234">
    <property type="component" value="Unassembled WGS sequence"/>
</dbReference>
<comment type="caution">
    <text evidence="1">The sequence shown here is derived from an EMBL/GenBank/DDBJ whole genome shotgun (WGS) entry which is preliminary data.</text>
</comment>
<organism evidence="1 2">
    <name type="scientific">Coemansia nantahalensis</name>
    <dbReference type="NCBI Taxonomy" id="2789366"/>
    <lineage>
        <taxon>Eukaryota</taxon>
        <taxon>Fungi</taxon>
        <taxon>Fungi incertae sedis</taxon>
        <taxon>Zoopagomycota</taxon>
        <taxon>Kickxellomycotina</taxon>
        <taxon>Kickxellomycetes</taxon>
        <taxon>Kickxellales</taxon>
        <taxon>Kickxellaceae</taxon>
        <taxon>Coemansia</taxon>
    </lineage>
</organism>
<name>A0ACC1JPD5_9FUNG</name>
<protein>
    <submittedName>
        <fullName evidence="1">Uncharacterized protein</fullName>
    </submittedName>
</protein>
<gene>
    <name evidence="1" type="ORF">IWQ57_005026</name>
</gene>
<sequence length="219" mass="22861">PASSADPWAKRAAELPVSKLDDPDTMCCEMDEEEFIQELDKFVDIIKSEDPETALANGDMFLDESDGSGAVDDMIGPDMHGAYAYGQMGQYGQQHGMLLHDMMADGAGMAVQMVMGPPGMHAGYAAGGMGPGSAFREQLLPHDRLHQPQHHSVMSDENDDDDDDNDSAIEPSFASGTYGDAAGAGPTDRPADTPGHTSPLAGGMAADAEPAPPPSSAPA</sequence>
<keyword evidence="2" id="KW-1185">Reference proteome</keyword>